<evidence type="ECO:0000256" key="3">
    <source>
        <dbReference type="ARBA" id="ARBA00022801"/>
    </source>
</evidence>
<evidence type="ECO:0000313" key="11">
    <source>
        <dbReference type="Proteomes" id="UP000585681"/>
    </source>
</evidence>
<dbReference type="AlphaFoldDB" id="A0A840CMJ4"/>
<dbReference type="Gene3D" id="3.30.2010.10">
    <property type="entry name" value="Metalloproteases ('zincins'), catalytic domain"/>
    <property type="match status" value="1"/>
</dbReference>
<evidence type="ECO:0000256" key="2">
    <source>
        <dbReference type="ARBA" id="ARBA00022723"/>
    </source>
</evidence>
<dbReference type="InterPro" id="IPR051156">
    <property type="entry name" value="Mito/Outer_Membr_Metalloprot"/>
</dbReference>
<evidence type="ECO:0000256" key="8">
    <source>
        <dbReference type="SAM" id="SignalP"/>
    </source>
</evidence>
<keyword evidence="5 7" id="KW-0482">Metalloprotease</keyword>
<evidence type="ECO:0000256" key="5">
    <source>
        <dbReference type="ARBA" id="ARBA00023049"/>
    </source>
</evidence>
<comment type="caution">
    <text evidence="10">The sequence shown here is derived from an EMBL/GenBank/DDBJ whole genome shotgun (WGS) entry which is preliminary data.</text>
</comment>
<dbReference type="RefSeq" id="WP_157445572.1">
    <property type="nucleotide sequence ID" value="NZ_JACIEQ010000004.1"/>
</dbReference>
<organism evidence="10 11">
    <name type="scientific">Actibacterium naphthalenivorans</name>
    <dbReference type="NCBI Taxonomy" id="1614693"/>
    <lineage>
        <taxon>Bacteria</taxon>
        <taxon>Pseudomonadati</taxon>
        <taxon>Pseudomonadota</taxon>
        <taxon>Alphaproteobacteria</taxon>
        <taxon>Rhodobacterales</taxon>
        <taxon>Roseobacteraceae</taxon>
        <taxon>Actibacterium</taxon>
    </lineage>
</organism>
<dbReference type="Pfam" id="PF01435">
    <property type="entry name" value="Peptidase_M48"/>
    <property type="match status" value="1"/>
</dbReference>
<dbReference type="InterPro" id="IPR011990">
    <property type="entry name" value="TPR-like_helical_dom_sf"/>
</dbReference>
<evidence type="ECO:0000256" key="4">
    <source>
        <dbReference type="ARBA" id="ARBA00022833"/>
    </source>
</evidence>
<dbReference type="GO" id="GO:0016020">
    <property type="term" value="C:membrane"/>
    <property type="evidence" value="ECO:0007669"/>
    <property type="project" value="TreeGrafter"/>
</dbReference>
<dbReference type="EMBL" id="JACIEQ010000004">
    <property type="protein sequence ID" value="MBB4023217.1"/>
    <property type="molecule type" value="Genomic_DNA"/>
</dbReference>
<dbReference type="PANTHER" id="PTHR22726">
    <property type="entry name" value="METALLOENDOPEPTIDASE OMA1"/>
    <property type="match status" value="1"/>
</dbReference>
<keyword evidence="8" id="KW-0732">Signal</keyword>
<feature type="domain" description="Peptidase M48" evidence="9">
    <location>
        <begin position="32"/>
        <end position="218"/>
    </location>
</feature>
<comment type="similarity">
    <text evidence="7">Belongs to the peptidase M48 family.</text>
</comment>
<gene>
    <name evidence="10" type="ORF">GGR17_003039</name>
</gene>
<keyword evidence="1 7" id="KW-0645">Protease</keyword>
<evidence type="ECO:0000259" key="9">
    <source>
        <dbReference type="Pfam" id="PF01435"/>
    </source>
</evidence>
<evidence type="ECO:0000256" key="7">
    <source>
        <dbReference type="RuleBase" id="RU003983"/>
    </source>
</evidence>
<keyword evidence="4 7" id="KW-0862">Zinc</keyword>
<proteinExistence type="inferred from homology"/>
<dbReference type="Proteomes" id="UP000585681">
    <property type="component" value="Unassembled WGS sequence"/>
</dbReference>
<feature type="signal peptide" evidence="8">
    <location>
        <begin position="1"/>
        <end position="21"/>
    </location>
</feature>
<dbReference type="SUPFAM" id="SSF48452">
    <property type="entry name" value="TPR-like"/>
    <property type="match status" value="1"/>
</dbReference>
<feature type="chain" id="PRO_5032920900" evidence="8">
    <location>
        <begin position="22"/>
        <end position="439"/>
    </location>
</feature>
<evidence type="ECO:0000313" key="10">
    <source>
        <dbReference type="EMBL" id="MBB4023217.1"/>
    </source>
</evidence>
<keyword evidence="11" id="KW-1185">Reference proteome</keyword>
<keyword evidence="2" id="KW-0479">Metal-binding</keyword>
<dbReference type="GO" id="GO:0051603">
    <property type="term" value="P:proteolysis involved in protein catabolic process"/>
    <property type="evidence" value="ECO:0007669"/>
    <property type="project" value="TreeGrafter"/>
</dbReference>
<dbReference type="GO" id="GO:0046872">
    <property type="term" value="F:metal ion binding"/>
    <property type="evidence" value="ECO:0007669"/>
    <property type="project" value="UniProtKB-KW"/>
</dbReference>
<dbReference type="GO" id="GO:0004222">
    <property type="term" value="F:metalloendopeptidase activity"/>
    <property type="evidence" value="ECO:0007669"/>
    <property type="project" value="InterPro"/>
</dbReference>
<accession>A0A840CMJ4</accession>
<dbReference type="InterPro" id="IPR001915">
    <property type="entry name" value="Peptidase_M48"/>
</dbReference>
<keyword evidence="6" id="KW-0802">TPR repeat</keyword>
<comment type="cofactor">
    <cofactor evidence="7">
        <name>Zn(2+)</name>
        <dbReference type="ChEBI" id="CHEBI:29105"/>
    </cofactor>
    <text evidence="7">Binds 1 zinc ion per subunit.</text>
</comment>
<sequence>MAAGIALLLALGMLWAPAARAQGLIRDAEIEHALRQLVAPVATAAGFSASQLRVMVINDASLNAFVIDGRTIFVHSGLLLKLDSAEQVQGVLAHEMAHIANGHITRRMANLRGAQSAAGMGLLMSAALALSGNPQAAAGVAAGSSSSAQRLFFAHTRAEEASADQAGVRYMARAGLDPAAMVDVLEIFRGQEALSPGRQDPYVRTHPLTQDRLRAMRGFAAAYGGTAQANPAAEYWFNRAQGKLGAFMQNPSYTLRRIKPSDTSDSALMRRAIAYHRKPDAKAALREINTLAARRPSDGYIEELRGQILLESRDFGGAVRSYQRAVQLAPNEPLIQAGYGRSLLALDTADGTRRALSVLEQARARDPFDPRLLRDLAVAYARLGNNGMASLATAERYAVQGRFRDAAVHAERAAGLLPHGSSGALRAQDVLHTARAATQ</sequence>
<reference evidence="10" key="1">
    <citation type="submission" date="2020-08" db="EMBL/GenBank/DDBJ databases">
        <title>Genomic Encyclopedia of Type Strains, Phase IV (KMG-IV): sequencing the most valuable type-strain genomes for metagenomic binning, comparative biology and taxonomic classification.</title>
        <authorList>
            <person name="Goeker M."/>
        </authorList>
    </citation>
    <scope>NUCLEOTIDE SEQUENCE [LARGE SCALE GENOMIC DNA]</scope>
    <source>
        <strain evidence="10">DSM 105040</strain>
    </source>
</reference>
<feature type="repeat" description="TPR" evidence="6">
    <location>
        <begin position="299"/>
        <end position="332"/>
    </location>
</feature>
<dbReference type="PANTHER" id="PTHR22726:SF1">
    <property type="entry name" value="METALLOENDOPEPTIDASE OMA1, MITOCHONDRIAL"/>
    <property type="match status" value="1"/>
</dbReference>
<dbReference type="Gene3D" id="1.25.40.10">
    <property type="entry name" value="Tetratricopeptide repeat domain"/>
    <property type="match status" value="1"/>
</dbReference>
<dbReference type="PROSITE" id="PS50005">
    <property type="entry name" value="TPR"/>
    <property type="match status" value="1"/>
</dbReference>
<protein>
    <submittedName>
        <fullName evidence="10">Putative Zn-dependent protease</fullName>
    </submittedName>
</protein>
<dbReference type="CDD" id="cd07324">
    <property type="entry name" value="M48C_Oma1-like"/>
    <property type="match status" value="1"/>
</dbReference>
<name>A0A840CMJ4_9RHOB</name>
<evidence type="ECO:0000256" key="6">
    <source>
        <dbReference type="PROSITE-ProRule" id="PRU00339"/>
    </source>
</evidence>
<keyword evidence="3 7" id="KW-0378">Hydrolase</keyword>
<dbReference type="InterPro" id="IPR019734">
    <property type="entry name" value="TPR_rpt"/>
</dbReference>
<evidence type="ECO:0000256" key="1">
    <source>
        <dbReference type="ARBA" id="ARBA00022670"/>
    </source>
</evidence>